<proteinExistence type="predicted"/>
<name>A0A255GP42_9ACTN</name>
<evidence type="ECO:0000313" key="2">
    <source>
        <dbReference type="Proteomes" id="UP000215896"/>
    </source>
</evidence>
<gene>
    <name evidence="1" type="ORF">CGZ94_01410</name>
</gene>
<evidence type="ECO:0008006" key="3">
    <source>
        <dbReference type="Google" id="ProtNLM"/>
    </source>
</evidence>
<protein>
    <recommendedName>
        <fullName evidence="3">Ava_C0101 and related proteins</fullName>
    </recommendedName>
</protein>
<dbReference type="Proteomes" id="UP000215896">
    <property type="component" value="Unassembled WGS sequence"/>
</dbReference>
<keyword evidence="2" id="KW-1185">Reference proteome</keyword>
<reference evidence="1 2" key="1">
    <citation type="submission" date="2017-07" db="EMBL/GenBank/DDBJ databases">
        <title>Draft whole genome sequences of clinical Proprionibacteriaceae strains.</title>
        <authorList>
            <person name="Bernier A.-M."/>
            <person name="Bernard K."/>
            <person name="Domingo M.-C."/>
        </authorList>
    </citation>
    <scope>NUCLEOTIDE SEQUENCE [LARGE SCALE GENOMIC DNA]</scope>
    <source>
        <strain evidence="1 2">NML 030167</strain>
    </source>
</reference>
<dbReference type="EMBL" id="NMVO01000001">
    <property type="protein sequence ID" value="OYO17585.1"/>
    <property type="molecule type" value="Genomic_DNA"/>
</dbReference>
<organism evidence="1 2">
    <name type="scientific">Enemella evansiae</name>
    <dbReference type="NCBI Taxonomy" id="2016499"/>
    <lineage>
        <taxon>Bacteria</taxon>
        <taxon>Bacillati</taxon>
        <taxon>Actinomycetota</taxon>
        <taxon>Actinomycetes</taxon>
        <taxon>Propionibacteriales</taxon>
        <taxon>Propionibacteriaceae</taxon>
        <taxon>Enemella</taxon>
    </lineage>
</organism>
<dbReference type="AlphaFoldDB" id="A0A255GP42"/>
<accession>A0A255GP42</accession>
<comment type="caution">
    <text evidence="1">The sequence shown here is derived from an EMBL/GenBank/DDBJ whole genome shotgun (WGS) entry which is preliminary data.</text>
</comment>
<dbReference type="Pfam" id="PF19459">
    <property type="entry name" value="DUF5996"/>
    <property type="match status" value="1"/>
</dbReference>
<sequence length="310" mass="34856">MGNDWPALEVDSWTDTRETLHMWLQIVGKIEMVSTPLINHWWNVTYTVSPRGLRTRLMHQGSQGFDAEFDFLDHQLVLRSTAGTSGTVELKPRTVADFYAATMDALQALQLECVIVPSPNEVAPAVPFAEDTEHKSYDPDAVHTWWRQLLSANRVFEEWRAGFAGKDSPVQLFWGSMDLSCVRYSGRGAPRHEGAGPPACPPWVMAEAESRENASAGFWSGGSAEGSFYAYTYPVPTGYAEGKVSVGSYDESMGEWILPYAEVRQSEDPERTLLAFLNETYALAADLADWDRKLLEVDPHRLDAEIYRRR</sequence>
<evidence type="ECO:0000313" key="1">
    <source>
        <dbReference type="EMBL" id="OYO17585.1"/>
    </source>
</evidence>
<dbReference type="OrthoDB" id="9800945at2"/>
<accession>A0A4R6LU11</accession>
<dbReference type="RefSeq" id="WP_094404413.1">
    <property type="nucleotide sequence ID" value="NZ_NMVO01000001.1"/>
</dbReference>
<dbReference type="InterPro" id="IPR046038">
    <property type="entry name" value="DUF5996"/>
</dbReference>